<evidence type="ECO:0000256" key="13">
    <source>
        <dbReference type="SAM" id="SignalP"/>
    </source>
</evidence>
<dbReference type="InterPro" id="IPR005838">
    <property type="entry name" value="T3SS_IM_P"/>
</dbReference>
<evidence type="ECO:0000256" key="3">
    <source>
        <dbReference type="ARBA" id="ARBA00022448"/>
    </source>
</evidence>
<keyword evidence="10" id="KW-0975">Bacterial flagellum</keyword>
<name>A0A1W1X1N6_9CLOT</name>
<feature type="transmembrane region" description="Helical" evidence="12">
    <location>
        <begin position="52"/>
        <end position="82"/>
    </location>
</feature>
<keyword evidence="3 12" id="KW-0813">Transport</keyword>
<dbReference type="NCBIfam" id="TIGR01103">
    <property type="entry name" value="fliP"/>
    <property type="match status" value="1"/>
</dbReference>
<keyword evidence="9 12" id="KW-0472">Membrane</keyword>
<evidence type="ECO:0000256" key="11">
    <source>
        <dbReference type="ARBA" id="ARBA00023225"/>
    </source>
</evidence>
<keyword evidence="14" id="KW-0282">Flagellum</keyword>
<keyword evidence="13" id="KW-0732">Signal</keyword>
<keyword evidence="6 12" id="KW-1005">Bacterial flagellum biogenesis</keyword>
<keyword evidence="15" id="KW-1185">Reference proteome</keyword>
<dbReference type="EMBL" id="FWXH01000002">
    <property type="protein sequence ID" value="SMC17814.1"/>
    <property type="molecule type" value="Genomic_DNA"/>
</dbReference>
<dbReference type="AlphaFoldDB" id="A0A1W1X1N6"/>
<keyword evidence="14" id="KW-0969">Cilium</keyword>
<dbReference type="GO" id="GO:0044781">
    <property type="term" value="P:bacterial-type flagellum organization"/>
    <property type="evidence" value="ECO:0007669"/>
    <property type="project" value="UniProtKB-UniRule"/>
</dbReference>
<keyword evidence="4 12" id="KW-1003">Cell membrane</keyword>
<dbReference type="Pfam" id="PF00813">
    <property type="entry name" value="FliP"/>
    <property type="match status" value="1"/>
</dbReference>
<dbReference type="PRINTS" id="PR00951">
    <property type="entry name" value="FLGBIOSNFLIP"/>
</dbReference>
<evidence type="ECO:0000256" key="5">
    <source>
        <dbReference type="ARBA" id="ARBA00022692"/>
    </source>
</evidence>
<evidence type="ECO:0000256" key="1">
    <source>
        <dbReference type="ARBA" id="ARBA00006257"/>
    </source>
</evidence>
<feature type="chain" id="PRO_5013343177" description="Flagellar biosynthetic protein FliP" evidence="13">
    <location>
        <begin position="26"/>
        <end position="252"/>
    </location>
</feature>
<evidence type="ECO:0000256" key="10">
    <source>
        <dbReference type="ARBA" id="ARBA00023143"/>
    </source>
</evidence>
<dbReference type="PANTHER" id="PTHR30587:SF0">
    <property type="entry name" value="FLAGELLAR BIOSYNTHETIC PROTEIN FLIP"/>
    <property type="match status" value="1"/>
</dbReference>
<feature type="transmembrane region" description="Helical" evidence="12">
    <location>
        <begin position="94"/>
        <end position="116"/>
    </location>
</feature>
<keyword evidence="14" id="KW-0966">Cell projection</keyword>
<feature type="transmembrane region" description="Helical" evidence="12">
    <location>
        <begin position="231"/>
        <end position="251"/>
    </location>
</feature>
<keyword evidence="11 12" id="KW-1006">Bacterial flagellum protein export</keyword>
<dbReference type="PANTHER" id="PTHR30587">
    <property type="entry name" value="FLAGELLAR BIOSYNTHETIC PROTEIN FLIP"/>
    <property type="match status" value="1"/>
</dbReference>
<organism evidence="14 15">
    <name type="scientific">Clostridium acidisoli DSM 12555</name>
    <dbReference type="NCBI Taxonomy" id="1121291"/>
    <lineage>
        <taxon>Bacteria</taxon>
        <taxon>Bacillati</taxon>
        <taxon>Bacillota</taxon>
        <taxon>Clostridia</taxon>
        <taxon>Eubacteriales</taxon>
        <taxon>Clostridiaceae</taxon>
        <taxon>Clostridium</taxon>
    </lineage>
</organism>
<reference evidence="14 15" key="1">
    <citation type="submission" date="2017-04" db="EMBL/GenBank/DDBJ databases">
        <authorList>
            <person name="Afonso C.L."/>
            <person name="Miller P.J."/>
            <person name="Scott M.A."/>
            <person name="Spackman E."/>
            <person name="Goraichik I."/>
            <person name="Dimitrov K.M."/>
            <person name="Suarez D.L."/>
            <person name="Swayne D.E."/>
        </authorList>
    </citation>
    <scope>NUCLEOTIDE SEQUENCE [LARGE SCALE GENOMIC DNA]</scope>
    <source>
        <strain evidence="14 15">DSM 12555</strain>
    </source>
</reference>
<dbReference type="NCBIfam" id="NF009438">
    <property type="entry name" value="PRK12797.1"/>
    <property type="match status" value="1"/>
</dbReference>
<proteinExistence type="inferred from homology"/>
<evidence type="ECO:0000313" key="14">
    <source>
        <dbReference type="EMBL" id="SMC17814.1"/>
    </source>
</evidence>
<dbReference type="PROSITE" id="PS01061">
    <property type="entry name" value="FLIP_2"/>
    <property type="match status" value="1"/>
</dbReference>
<evidence type="ECO:0000256" key="8">
    <source>
        <dbReference type="ARBA" id="ARBA00022989"/>
    </source>
</evidence>
<dbReference type="STRING" id="1121291.SAMN02745134_00435"/>
<evidence type="ECO:0000256" key="7">
    <source>
        <dbReference type="ARBA" id="ARBA00022927"/>
    </source>
</evidence>
<feature type="signal peptide" evidence="13">
    <location>
        <begin position="1"/>
        <end position="25"/>
    </location>
</feature>
<dbReference type="GO" id="GO:0005886">
    <property type="term" value="C:plasma membrane"/>
    <property type="evidence" value="ECO:0007669"/>
    <property type="project" value="UniProtKB-SubCell"/>
</dbReference>
<dbReference type="Proteomes" id="UP000192468">
    <property type="component" value="Unassembled WGS sequence"/>
</dbReference>
<dbReference type="RefSeq" id="WP_084113622.1">
    <property type="nucleotide sequence ID" value="NZ_FWXH01000002.1"/>
</dbReference>
<sequence length="252" mass="27926">MKKKACIVATLILLSVFFMGHNVQAATNSVPSLNVSLNNSSTPTDYVNDIKILIMMTVLTLLPSIIIMTTSFTRIVVVFGFLKSALGTQNAPPSQVIIGLSLFLTFFIMTPTVTAINTNAVQPYINNKITQEQAITAGEKPLKDFMLKQTRQKDLKLFMEAAKNDPKTPTDKIPMHVVIPAFIISELKTAFIIGFLLYIPFIIIDFVVASILMSMGMFMVSPAMISLPFKLLLFVMVDGWYMIVKSLILSFS</sequence>
<evidence type="ECO:0000256" key="12">
    <source>
        <dbReference type="RuleBase" id="RU362069"/>
    </source>
</evidence>
<comment type="similarity">
    <text evidence="1 12">Belongs to the FliP/MopC/SpaP family.</text>
</comment>
<dbReference type="GO" id="GO:0009306">
    <property type="term" value="P:protein secretion"/>
    <property type="evidence" value="ECO:0007669"/>
    <property type="project" value="UniProtKB-UniRule"/>
</dbReference>
<evidence type="ECO:0000256" key="2">
    <source>
        <dbReference type="ARBA" id="ARBA00021714"/>
    </source>
</evidence>
<dbReference type="OrthoDB" id="9805111at2"/>
<keyword evidence="8 12" id="KW-1133">Transmembrane helix</keyword>
<evidence type="ECO:0000256" key="9">
    <source>
        <dbReference type="ARBA" id="ARBA00023136"/>
    </source>
</evidence>
<evidence type="ECO:0000313" key="15">
    <source>
        <dbReference type="Proteomes" id="UP000192468"/>
    </source>
</evidence>
<dbReference type="InterPro" id="IPR005837">
    <property type="entry name" value="FliP"/>
</dbReference>
<comment type="caution">
    <text evidence="12">Lacks conserved residue(s) required for the propagation of feature annotation.</text>
</comment>
<accession>A0A1W1X1N6</accession>
<keyword evidence="7 12" id="KW-0653">Protein transport</keyword>
<protein>
    <recommendedName>
        <fullName evidence="2 12">Flagellar biosynthetic protein FliP</fullName>
    </recommendedName>
</protein>
<evidence type="ECO:0000256" key="4">
    <source>
        <dbReference type="ARBA" id="ARBA00022475"/>
    </source>
</evidence>
<keyword evidence="5 12" id="KW-0812">Transmembrane</keyword>
<comment type="function">
    <text evidence="12">Plays a role in the flagellum-specific transport system.</text>
</comment>
<dbReference type="GO" id="GO:0009425">
    <property type="term" value="C:bacterial-type flagellum basal body"/>
    <property type="evidence" value="ECO:0007669"/>
    <property type="project" value="UniProtKB-SubCell"/>
</dbReference>
<dbReference type="PRINTS" id="PR01302">
    <property type="entry name" value="TYPE3IMPPROT"/>
</dbReference>
<evidence type="ECO:0000256" key="6">
    <source>
        <dbReference type="ARBA" id="ARBA00022795"/>
    </source>
</evidence>
<gene>
    <name evidence="12" type="primary">fliP</name>
    <name evidence="14" type="ORF">SAMN02745134_00435</name>
</gene>
<comment type="subcellular location">
    <subcellularLocation>
        <location evidence="12">Cell membrane</location>
        <topology evidence="12">Multi-pass membrane protein</topology>
    </subcellularLocation>
    <subcellularLocation>
        <location evidence="12">Bacterial flagellum basal body</location>
    </subcellularLocation>
</comment>